<accession>A0A9Q0MZI5</accession>
<reference evidence="1" key="1">
    <citation type="submission" date="2022-07" db="EMBL/GenBank/DDBJ databases">
        <authorList>
            <person name="Trinca V."/>
            <person name="Uliana J.V.C."/>
            <person name="Torres T.T."/>
            <person name="Ward R.J."/>
            <person name="Monesi N."/>
        </authorList>
    </citation>
    <scope>NUCLEOTIDE SEQUENCE</scope>
    <source>
        <strain evidence="1">HSMRA1968</strain>
        <tissue evidence="1">Whole embryos</tissue>
    </source>
</reference>
<sequence>MSVDDDFPLDLDDVPLSYLVERARSNDLCWSSIADKFGALITNFKPSAAVEFLDSLLLHLREGPRGSRTFTERVGQYLLGFKYVVLQEVDADESYFGHLKKVLVAYCISELRLISIIDNESAVASDIFHKITMLMKMRSGGQTDLAFGSTSNNVMDVLIDLIEETQDPRSKSVIKIICSKYLTMNLVVGPTVLDDNEFVKHLILFRLWFEEEIVAEKLKVLRFFLSSIKPSPEFRSNQHYSFLNNYNKDEKGDYKSFIYQALHQSTLIRALRSAKCAGYQNKDENIIDLDLLQDDDMIIEIEDEDIIPLTSQDEVIVIYDDDTDTEISYLPKLFEDLENLKMCERRLERRLPIENEGNDVSTIHAVDLTSDDDVNNVNETFENADVTIEVGANETISYERMRSEESSTLNSYLFEAHDYETNNCDPSRTVSESSSEEPGIRKVDDKIYLNKSDIMWQSRQIFS</sequence>
<comment type="caution">
    <text evidence="1">The sequence shown here is derived from an EMBL/GenBank/DDBJ whole genome shotgun (WGS) entry which is preliminary data.</text>
</comment>
<name>A0A9Q0MZI5_9DIPT</name>
<keyword evidence="2" id="KW-1185">Reference proteome</keyword>
<proteinExistence type="predicted"/>
<dbReference type="OrthoDB" id="10377887at2759"/>
<evidence type="ECO:0000313" key="2">
    <source>
        <dbReference type="Proteomes" id="UP001151699"/>
    </source>
</evidence>
<dbReference type="Proteomes" id="UP001151699">
    <property type="component" value="Chromosome B"/>
</dbReference>
<gene>
    <name evidence="1" type="ORF">Bhyg_05860</name>
</gene>
<dbReference type="EMBL" id="WJQU01000002">
    <property type="protein sequence ID" value="KAJ6640927.1"/>
    <property type="molecule type" value="Genomic_DNA"/>
</dbReference>
<protein>
    <submittedName>
        <fullName evidence="1">Uncharacterized protein</fullName>
    </submittedName>
</protein>
<dbReference type="AlphaFoldDB" id="A0A9Q0MZI5"/>
<evidence type="ECO:0000313" key="1">
    <source>
        <dbReference type="EMBL" id="KAJ6640927.1"/>
    </source>
</evidence>
<organism evidence="1 2">
    <name type="scientific">Pseudolycoriella hygida</name>
    <dbReference type="NCBI Taxonomy" id="35572"/>
    <lineage>
        <taxon>Eukaryota</taxon>
        <taxon>Metazoa</taxon>
        <taxon>Ecdysozoa</taxon>
        <taxon>Arthropoda</taxon>
        <taxon>Hexapoda</taxon>
        <taxon>Insecta</taxon>
        <taxon>Pterygota</taxon>
        <taxon>Neoptera</taxon>
        <taxon>Endopterygota</taxon>
        <taxon>Diptera</taxon>
        <taxon>Nematocera</taxon>
        <taxon>Sciaroidea</taxon>
        <taxon>Sciaridae</taxon>
        <taxon>Pseudolycoriella</taxon>
    </lineage>
</organism>